<dbReference type="InterPro" id="IPR050250">
    <property type="entry name" value="Macrolide_Exporter_MacB"/>
</dbReference>
<dbReference type="PANTHER" id="PTHR30572:SF4">
    <property type="entry name" value="ABC TRANSPORTER PERMEASE YTRF"/>
    <property type="match status" value="1"/>
</dbReference>
<evidence type="ECO:0000313" key="10">
    <source>
        <dbReference type="EMBL" id="BDX05518.1"/>
    </source>
</evidence>
<sequence>MYKNLLAVYEGSMAAFHAIRAHAMRSTLTTLGIIIGVAAVIAVVAIMQGLTHSITKQLDDLGSDVVTITAHTNREDMLLGFENTLSYHDFESLKGKVDGLEDISVSMKAFSFGANVHYGRNVTQTQIIGTDSAYQRVIRIFPEAGRFLSESDDLRRRRVAFVGATIVKELNIEGNPVGEFISLNGEWFRIIGIAEKQGTLFGFDQDNYIIAPFGTLKSLSGEQVTRNVDIMYRPKPDADEDSIRQQISQILRKRHNLTESDQDDFEFVSAERTKSQFNAITTSVTLVAGGVVGISLLVGGIGVMNIMLVSVTERTREIGTQKALGATPGFIMTQFLIEALVLSLFGGILGLVLGYGVAAMLAMMIPGLSDTLVPAWAILLSLGFTTAIGVLFGLAPAMKAAKLNPIDALRYE</sequence>
<keyword evidence="3 7" id="KW-0812">Transmembrane</keyword>
<evidence type="ECO:0000256" key="6">
    <source>
        <dbReference type="ARBA" id="ARBA00038076"/>
    </source>
</evidence>
<dbReference type="InterPro" id="IPR025857">
    <property type="entry name" value="MacB_PCD"/>
</dbReference>
<keyword evidence="5 7" id="KW-0472">Membrane</keyword>
<evidence type="ECO:0000256" key="5">
    <source>
        <dbReference type="ARBA" id="ARBA00023136"/>
    </source>
</evidence>
<dbReference type="Pfam" id="PF12704">
    <property type="entry name" value="MacB_PCD"/>
    <property type="match status" value="1"/>
</dbReference>
<comment type="similarity">
    <text evidence="6">Belongs to the ABC-4 integral membrane protein family.</text>
</comment>
<accession>A0AA48HTF4</accession>
<feature type="domain" description="ABC3 transporter permease C-terminal" evidence="8">
    <location>
        <begin position="291"/>
        <end position="405"/>
    </location>
</feature>
<protein>
    <submittedName>
        <fullName evidence="10">ABC transporter permease</fullName>
    </submittedName>
</protein>
<keyword evidence="4 7" id="KW-1133">Transmembrane helix</keyword>
<dbReference type="Proteomes" id="UP001333710">
    <property type="component" value="Chromosome"/>
</dbReference>
<feature type="transmembrane region" description="Helical" evidence="7">
    <location>
        <begin position="286"/>
        <end position="309"/>
    </location>
</feature>
<keyword evidence="2" id="KW-1003">Cell membrane</keyword>
<keyword evidence="11" id="KW-1185">Reference proteome</keyword>
<evidence type="ECO:0000256" key="2">
    <source>
        <dbReference type="ARBA" id="ARBA00022475"/>
    </source>
</evidence>
<dbReference type="EMBL" id="AP027272">
    <property type="protein sequence ID" value="BDX05518.1"/>
    <property type="molecule type" value="Genomic_DNA"/>
</dbReference>
<feature type="transmembrane region" description="Helical" evidence="7">
    <location>
        <begin position="375"/>
        <end position="395"/>
    </location>
</feature>
<dbReference type="Pfam" id="PF02687">
    <property type="entry name" value="FtsX"/>
    <property type="match status" value="1"/>
</dbReference>
<evidence type="ECO:0000259" key="9">
    <source>
        <dbReference type="Pfam" id="PF12704"/>
    </source>
</evidence>
<feature type="transmembrane region" description="Helical" evidence="7">
    <location>
        <begin position="28"/>
        <end position="50"/>
    </location>
</feature>
<feature type="transmembrane region" description="Helical" evidence="7">
    <location>
        <begin position="330"/>
        <end position="363"/>
    </location>
</feature>
<dbReference type="InterPro" id="IPR003838">
    <property type="entry name" value="ABC3_permease_C"/>
</dbReference>
<feature type="domain" description="MacB-like periplasmic core" evidence="9">
    <location>
        <begin position="26"/>
        <end position="249"/>
    </location>
</feature>
<dbReference type="GO" id="GO:0005886">
    <property type="term" value="C:plasma membrane"/>
    <property type="evidence" value="ECO:0007669"/>
    <property type="project" value="UniProtKB-SubCell"/>
</dbReference>
<proteinExistence type="inferred from homology"/>
<evidence type="ECO:0000256" key="7">
    <source>
        <dbReference type="SAM" id="Phobius"/>
    </source>
</evidence>
<evidence type="ECO:0000259" key="8">
    <source>
        <dbReference type="Pfam" id="PF02687"/>
    </source>
</evidence>
<evidence type="ECO:0000256" key="3">
    <source>
        <dbReference type="ARBA" id="ARBA00022692"/>
    </source>
</evidence>
<name>A0AA48HTF4_9ALTE</name>
<gene>
    <name evidence="10" type="ORF">MACH26_10390</name>
</gene>
<dbReference type="PANTHER" id="PTHR30572">
    <property type="entry name" value="MEMBRANE COMPONENT OF TRANSPORTER-RELATED"/>
    <property type="match status" value="1"/>
</dbReference>
<dbReference type="AlphaFoldDB" id="A0AA48HTF4"/>
<comment type="subcellular location">
    <subcellularLocation>
        <location evidence="1">Cell membrane</location>
        <topology evidence="1">Multi-pass membrane protein</topology>
    </subcellularLocation>
</comment>
<reference evidence="10" key="1">
    <citation type="submission" date="2023-01" db="EMBL/GenBank/DDBJ databases">
        <title>Complete genome sequence of Planctobacterium marinum strain Dej080120_11.</title>
        <authorList>
            <person name="Ueki S."/>
            <person name="Maruyama F."/>
        </authorList>
    </citation>
    <scope>NUCLEOTIDE SEQUENCE</scope>
    <source>
        <strain evidence="10">Dej080120_11</strain>
    </source>
</reference>
<organism evidence="10 11">
    <name type="scientific">Planctobacterium marinum</name>
    <dbReference type="NCBI Taxonomy" id="1631968"/>
    <lineage>
        <taxon>Bacteria</taxon>
        <taxon>Pseudomonadati</taxon>
        <taxon>Pseudomonadota</taxon>
        <taxon>Gammaproteobacteria</taxon>
        <taxon>Alteromonadales</taxon>
        <taxon>Alteromonadaceae</taxon>
        <taxon>Planctobacterium</taxon>
    </lineage>
</organism>
<evidence type="ECO:0000313" key="11">
    <source>
        <dbReference type="Proteomes" id="UP001333710"/>
    </source>
</evidence>
<evidence type="ECO:0000256" key="1">
    <source>
        <dbReference type="ARBA" id="ARBA00004651"/>
    </source>
</evidence>
<dbReference type="RefSeq" id="WP_338291495.1">
    <property type="nucleotide sequence ID" value="NZ_AP027272.1"/>
</dbReference>
<dbReference type="KEGG" id="pmaw:MACH26_10390"/>
<evidence type="ECO:0000256" key="4">
    <source>
        <dbReference type="ARBA" id="ARBA00022989"/>
    </source>
</evidence>
<dbReference type="GO" id="GO:0022857">
    <property type="term" value="F:transmembrane transporter activity"/>
    <property type="evidence" value="ECO:0007669"/>
    <property type="project" value="TreeGrafter"/>
</dbReference>